<protein>
    <submittedName>
        <fullName evidence="8">Uncharacterized protein</fullName>
    </submittedName>
</protein>
<keyword evidence="4" id="KW-0539">Nucleus</keyword>
<keyword evidence="9" id="KW-1185">Reference proteome</keyword>
<dbReference type="Gramene" id="LPERR04G12910.1">
    <property type="protein sequence ID" value="LPERR04G12910.1"/>
    <property type="gene ID" value="LPERR04G12910"/>
</dbReference>
<evidence type="ECO:0000313" key="8">
    <source>
        <dbReference type="EnsemblPlants" id="LPERR04G12910.1"/>
    </source>
</evidence>
<evidence type="ECO:0000256" key="4">
    <source>
        <dbReference type="ARBA" id="ARBA00023242"/>
    </source>
</evidence>
<dbReference type="AlphaFoldDB" id="A0A0D9W6A0"/>
<dbReference type="PROSITE" id="PS50090">
    <property type="entry name" value="MYB_LIKE"/>
    <property type="match status" value="1"/>
</dbReference>
<keyword evidence="1" id="KW-0805">Transcription regulation</keyword>
<dbReference type="HOGENOM" id="CLU_004447_5_1_1"/>
<dbReference type="PROSITE" id="PS51293">
    <property type="entry name" value="SANT"/>
    <property type="match status" value="1"/>
</dbReference>
<dbReference type="eggNOG" id="KOG1279">
    <property type="taxonomic scope" value="Eukaryota"/>
</dbReference>
<keyword evidence="2" id="KW-0238">DNA-binding</keyword>
<evidence type="ECO:0000256" key="5">
    <source>
        <dbReference type="SAM" id="MobiDB-lite"/>
    </source>
</evidence>
<dbReference type="CDD" id="cd00167">
    <property type="entry name" value="SANT"/>
    <property type="match status" value="1"/>
</dbReference>
<reference evidence="8" key="3">
    <citation type="submission" date="2015-04" db="UniProtKB">
        <authorList>
            <consortium name="EnsemblPlants"/>
        </authorList>
    </citation>
    <scope>IDENTIFICATION</scope>
</reference>
<dbReference type="PANTHER" id="PTHR12802:SF140">
    <property type="entry name" value="SWI_SNF COMPLEX SUBUNIT SWI3A"/>
    <property type="match status" value="1"/>
</dbReference>
<dbReference type="Pfam" id="PF16495">
    <property type="entry name" value="SWIRM-assoc_1"/>
    <property type="match status" value="1"/>
</dbReference>
<dbReference type="GO" id="GO:0003677">
    <property type="term" value="F:DNA binding"/>
    <property type="evidence" value="ECO:0007669"/>
    <property type="project" value="UniProtKB-KW"/>
</dbReference>
<dbReference type="Pfam" id="PF00249">
    <property type="entry name" value="Myb_DNA-binding"/>
    <property type="match status" value="1"/>
</dbReference>
<reference evidence="8 9" key="1">
    <citation type="submission" date="2012-08" db="EMBL/GenBank/DDBJ databases">
        <title>Oryza genome evolution.</title>
        <authorList>
            <person name="Wing R.A."/>
        </authorList>
    </citation>
    <scope>NUCLEOTIDE SEQUENCE</scope>
</reference>
<feature type="domain" description="Myb-like" evidence="6">
    <location>
        <begin position="50"/>
        <end position="100"/>
    </location>
</feature>
<dbReference type="Gene3D" id="1.10.10.60">
    <property type="entry name" value="Homeodomain-like"/>
    <property type="match status" value="1"/>
</dbReference>
<dbReference type="EnsemblPlants" id="LPERR04G12910.1">
    <property type="protein sequence ID" value="LPERR04G12910.1"/>
    <property type="gene ID" value="LPERR04G12910"/>
</dbReference>
<evidence type="ECO:0000259" key="7">
    <source>
        <dbReference type="PROSITE" id="PS51293"/>
    </source>
</evidence>
<evidence type="ECO:0000256" key="3">
    <source>
        <dbReference type="ARBA" id="ARBA00023163"/>
    </source>
</evidence>
<proteinExistence type="predicted"/>
<dbReference type="InterPro" id="IPR017884">
    <property type="entry name" value="SANT_dom"/>
</dbReference>
<dbReference type="SMART" id="SM00717">
    <property type="entry name" value="SANT"/>
    <property type="match status" value="1"/>
</dbReference>
<feature type="region of interest" description="Disordered" evidence="5">
    <location>
        <begin position="33"/>
        <end position="56"/>
    </location>
</feature>
<dbReference type="PANTHER" id="PTHR12802">
    <property type="entry name" value="SWI/SNF COMPLEX-RELATED"/>
    <property type="match status" value="1"/>
</dbReference>
<evidence type="ECO:0000259" key="6">
    <source>
        <dbReference type="PROSITE" id="PS50090"/>
    </source>
</evidence>
<keyword evidence="3" id="KW-0804">Transcription</keyword>
<organism evidence="8 9">
    <name type="scientific">Leersia perrieri</name>
    <dbReference type="NCBI Taxonomy" id="77586"/>
    <lineage>
        <taxon>Eukaryota</taxon>
        <taxon>Viridiplantae</taxon>
        <taxon>Streptophyta</taxon>
        <taxon>Embryophyta</taxon>
        <taxon>Tracheophyta</taxon>
        <taxon>Spermatophyta</taxon>
        <taxon>Magnoliopsida</taxon>
        <taxon>Liliopsida</taxon>
        <taxon>Poales</taxon>
        <taxon>Poaceae</taxon>
        <taxon>BOP clade</taxon>
        <taxon>Oryzoideae</taxon>
        <taxon>Oryzeae</taxon>
        <taxon>Oryzinae</taxon>
        <taxon>Leersia</taxon>
    </lineage>
</organism>
<dbReference type="InterPro" id="IPR032451">
    <property type="entry name" value="SMARCC_C"/>
</dbReference>
<evidence type="ECO:0000256" key="1">
    <source>
        <dbReference type="ARBA" id="ARBA00023015"/>
    </source>
</evidence>
<evidence type="ECO:0000256" key="2">
    <source>
        <dbReference type="ARBA" id="ARBA00023125"/>
    </source>
</evidence>
<accession>A0A0D9W6A0</accession>
<feature type="domain" description="SANT" evidence="7">
    <location>
        <begin position="53"/>
        <end position="104"/>
    </location>
</feature>
<dbReference type="GO" id="GO:0005634">
    <property type="term" value="C:nucleus"/>
    <property type="evidence" value="ECO:0007669"/>
    <property type="project" value="EnsemblPlants"/>
</dbReference>
<reference evidence="9" key="2">
    <citation type="submission" date="2013-12" db="EMBL/GenBank/DDBJ databases">
        <authorList>
            <person name="Yu Y."/>
            <person name="Lee S."/>
            <person name="de Baynast K."/>
            <person name="Wissotski M."/>
            <person name="Liu L."/>
            <person name="Talag J."/>
            <person name="Goicoechea J."/>
            <person name="Angelova A."/>
            <person name="Jetty R."/>
            <person name="Kudrna D."/>
            <person name="Golser W."/>
            <person name="Rivera L."/>
            <person name="Zhang J."/>
            <person name="Wing R."/>
        </authorList>
    </citation>
    <scope>NUCLEOTIDE SEQUENCE</scope>
</reference>
<dbReference type="Proteomes" id="UP000032180">
    <property type="component" value="Chromosome 4"/>
</dbReference>
<evidence type="ECO:0000313" key="9">
    <source>
        <dbReference type="Proteomes" id="UP000032180"/>
    </source>
</evidence>
<dbReference type="InterPro" id="IPR001005">
    <property type="entry name" value="SANT/Myb"/>
</dbReference>
<dbReference type="InterPro" id="IPR009057">
    <property type="entry name" value="Homeodomain-like_sf"/>
</dbReference>
<feature type="compositionally biased region" description="Basic and acidic residues" evidence="5">
    <location>
        <begin position="33"/>
        <end position="51"/>
    </location>
</feature>
<name>A0A0D9W6A0_9ORYZ</name>
<dbReference type="STRING" id="77586.A0A0D9W6A0"/>
<sequence length="373" mass="41671">MGPICGLCSEECSNGSVQTLKDGLKVCSKCSANDDNKGEAKHPDDKKEQNDNRSSSAWTDAETLLLLEGVLKHGDDWDLIAQHVRTKNKSECIARLIQLPFGEHILGTVNSKLDNRLHKVQTTDGKVNKSIVTESSSQPIETVDNMHIDGKEDDADKSNEEHPTKHRRLFSSIDSTVSLMEQLAVLTTSTSPDVVAAAADAAIKALSNENPHARKAFQLTEKEYQNRSFSSNHVRQRYCSDAINGGQDVEMHRQPDKMQEKMFISTAYQVRAAVATALGVAAGRAKMLADQEEREMELLMASIIETQLKKIQYKIKHFEELELIMDQEYASVQQIKASLVDEWLKVLQRGFQSGVPIPRDEVLIKLFQNKPNL</sequence>
<dbReference type="SUPFAM" id="SSF46689">
    <property type="entry name" value="Homeodomain-like"/>
    <property type="match status" value="1"/>
</dbReference>